<evidence type="ECO:0000313" key="2">
    <source>
        <dbReference type="Proteomes" id="UP000004105"/>
    </source>
</evidence>
<protein>
    <submittedName>
        <fullName evidence="1">GTP cyclohydrolase II</fullName>
    </submittedName>
</protein>
<name>F2BAB1_9NEIS</name>
<dbReference type="Proteomes" id="UP000004105">
    <property type="component" value="Unassembled WGS sequence"/>
</dbReference>
<keyword evidence="2" id="KW-1185">Reference proteome</keyword>
<evidence type="ECO:0000313" key="1">
    <source>
        <dbReference type="EMBL" id="EGF11599.1"/>
    </source>
</evidence>
<accession>F2BAB1</accession>
<dbReference type="AlphaFoldDB" id="F2BAB1"/>
<dbReference type="EMBL" id="AFAY01000012">
    <property type="protein sequence ID" value="EGF11599.1"/>
    <property type="molecule type" value="Genomic_DNA"/>
</dbReference>
<comment type="caution">
    <text evidence="1">The sequence shown here is derived from an EMBL/GenBank/DDBJ whole genome shotgun (WGS) entry which is preliminary data.</text>
</comment>
<dbReference type="HOGENOM" id="CLU_2789604_0_0_4"/>
<keyword evidence="1" id="KW-0378">Hydrolase</keyword>
<dbReference type="GO" id="GO:0016787">
    <property type="term" value="F:hydrolase activity"/>
    <property type="evidence" value="ECO:0007669"/>
    <property type="project" value="UniProtKB-KW"/>
</dbReference>
<gene>
    <name evidence="1" type="primary">ribA</name>
    <name evidence="1" type="ORF">HMPREF9123_0715</name>
</gene>
<organism evidence="1 2">
    <name type="scientific">Neisseria bacilliformis ATCC BAA-1200</name>
    <dbReference type="NCBI Taxonomy" id="888742"/>
    <lineage>
        <taxon>Bacteria</taxon>
        <taxon>Pseudomonadati</taxon>
        <taxon>Pseudomonadota</taxon>
        <taxon>Betaproteobacteria</taxon>
        <taxon>Neisseriales</taxon>
        <taxon>Neisseriaceae</taxon>
        <taxon>Neisseria</taxon>
    </lineage>
</organism>
<sequence length="68" mass="7754">MWRSHARGLCCITSGRHTLHTATGRLNVRPSEKHLPGLFRRPLYVCCLRRGSGRRQKSSGNLLPFEHS</sequence>
<reference evidence="1 2" key="1">
    <citation type="submission" date="2011-02" db="EMBL/GenBank/DDBJ databases">
        <authorList>
            <person name="Muzny D."/>
            <person name="Qin X."/>
            <person name="Deng J."/>
            <person name="Jiang H."/>
            <person name="Liu Y."/>
            <person name="Qu J."/>
            <person name="Song X.-Z."/>
            <person name="Zhang L."/>
            <person name="Thornton R."/>
            <person name="Coyle M."/>
            <person name="Francisco L."/>
            <person name="Jackson L."/>
            <person name="Javaid M."/>
            <person name="Korchina V."/>
            <person name="Kovar C."/>
            <person name="Mata R."/>
            <person name="Mathew T."/>
            <person name="Ngo R."/>
            <person name="Nguyen L."/>
            <person name="Nguyen N."/>
            <person name="Okwuonu G."/>
            <person name="Ongeri F."/>
            <person name="Pham C."/>
            <person name="Simmons D."/>
            <person name="Wilczek-Boney K."/>
            <person name="Hale W."/>
            <person name="Jakkamsetti A."/>
            <person name="Pham P."/>
            <person name="Ruth R."/>
            <person name="San Lucas F."/>
            <person name="Warren J."/>
            <person name="Zhang J."/>
            <person name="Zhao Z."/>
            <person name="Zhou C."/>
            <person name="Zhu D."/>
            <person name="Lee S."/>
            <person name="Bess C."/>
            <person name="Blankenburg K."/>
            <person name="Forbes L."/>
            <person name="Fu Q."/>
            <person name="Gubbala S."/>
            <person name="Hirani K."/>
            <person name="Jayaseelan J.C."/>
            <person name="Lara F."/>
            <person name="Munidasa M."/>
            <person name="Palculict T."/>
            <person name="Patil S."/>
            <person name="Pu L.-L."/>
            <person name="Saada N."/>
            <person name="Tang L."/>
            <person name="Weissenberger G."/>
            <person name="Zhu Y."/>
            <person name="Hemphill L."/>
            <person name="Shang Y."/>
            <person name="Youmans B."/>
            <person name="Ayvaz T."/>
            <person name="Ross M."/>
            <person name="Santibanez J."/>
            <person name="Aqrawi P."/>
            <person name="Gross S."/>
            <person name="Joshi V."/>
            <person name="Fowler G."/>
            <person name="Nazareth L."/>
            <person name="Reid J."/>
            <person name="Worley K."/>
            <person name="Petrosino J."/>
            <person name="Highlander S."/>
            <person name="Gibbs R."/>
        </authorList>
    </citation>
    <scope>NUCLEOTIDE SEQUENCE [LARGE SCALE GENOMIC DNA]</scope>
    <source>
        <strain evidence="1 2">ATCC BAA-1200</strain>
    </source>
</reference>
<proteinExistence type="predicted"/>